<keyword evidence="1" id="KW-0678">Repressor</keyword>
<evidence type="ECO:0000256" key="2">
    <source>
        <dbReference type="ARBA" id="ARBA00023015"/>
    </source>
</evidence>
<dbReference type="EMBL" id="JAUSWJ010000001">
    <property type="protein sequence ID" value="MDQ0515357.1"/>
    <property type="molecule type" value="Genomic_DNA"/>
</dbReference>
<dbReference type="InterPro" id="IPR036390">
    <property type="entry name" value="WH_DNA-bd_sf"/>
</dbReference>
<dbReference type="Pfam" id="PF00455">
    <property type="entry name" value="DeoRC"/>
    <property type="match status" value="1"/>
</dbReference>
<dbReference type="InterPro" id="IPR037171">
    <property type="entry name" value="NagB/RpiA_transferase-like"/>
</dbReference>
<gene>
    <name evidence="6" type="ORF">QO015_000970</name>
</gene>
<feature type="domain" description="HTH deoR-type" evidence="5">
    <location>
        <begin position="9"/>
        <end position="64"/>
    </location>
</feature>
<dbReference type="SUPFAM" id="SSF46785">
    <property type="entry name" value="Winged helix' DNA-binding domain"/>
    <property type="match status" value="1"/>
</dbReference>
<evidence type="ECO:0000256" key="4">
    <source>
        <dbReference type="ARBA" id="ARBA00023163"/>
    </source>
</evidence>
<sequence length="257" mass="26229">MGVNIHVLAEERHRVIRDRLAADGRVLATELASSFGVSEDTIRRDLRELARAGACRRVYGGAVPLAPVAAPPEVRATIAVAAKARLAAAAVRLISPGQLVFIDAGTTNLAIARAIPPSMHVTVATNAVAVASVVAAHPVADLILLGGPFDRSLGASVGPETVAAVDRLRADLLFLGACGVDPAAGVTAFSSAEAEVKRAMLRNAAGLVVAATTDKVGTAAPYRVAPAASITQLVVEEDAPEAILSAFVAEGCIVQRA</sequence>
<dbReference type="PROSITE" id="PS00894">
    <property type="entry name" value="HTH_DEOR_1"/>
    <property type="match status" value="1"/>
</dbReference>
<evidence type="ECO:0000259" key="5">
    <source>
        <dbReference type="PROSITE" id="PS51000"/>
    </source>
</evidence>
<dbReference type="SUPFAM" id="SSF100950">
    <property type="entry name" value="NagB/RpiA/CoA transferase-like"/>
    <property type="match status" value="1"/>
</dbReference>
<dbReference type="Pfam" id="PF08220">
    <property type="entry name" value="HTH_DeoR"/>
    <property type="match status" value="1"/>
</dbReference>
<proteinExistence type="predicted"/>
<dbReference type="Gene3D" id="1.10.10.10">
    <property type="entry name" value="Winged helix-like DNA-binding domain superfamily/Winged helix DNA-binding domain"/>
    <property type="match status" value="1"/>
</dbReference>
<reference evidence="6 7" key="1">
    <citation type="submission" date="2023-07" db="EMBL/GenBank/DDBJ databases">
        <title>Genomic Encyclopedia of Type Strains, Phase IV (KMG-IV): sequencing the most valuable type-strain genomes for metagenomic binning, comparative biology and taxonomic classification.</title>
        <authorList>
            <person name="Goeker M."/>
        </authorList>
    </citation>
    <scope>NUCLEOTIDE SEQUENCE [LARGE SCALE GENOMIC DNA]</scope>
    <source>
        <strain evidence="6 7">B1-1</strain>
    </source>
</reference>
<keyword evidence="2" id="KW-0805">Transcription regulation</keyword>
<dbReference type="InterPro" id="IPR018356">
    <property type="entry name" value="Tscrpt_reg_HTH_DeoR_CS"/>
</dbReference>
<dbReference type="InterPro" id="IPR001034">
    <property type="entry name" value="DeoR_HTH"/>
</dbReference>
<comment type="caution">
    <text evidence="6">The sequence shown here is derived from an EMBL/GenBank/DDBJ whole genome shotgun (WGS) entry which is preliminary data.</text>
</comment>
<evidence type="ECO:0000313" key="6">
    <source>
        <dbReference type="EMBL" id="MDQ0515357.1"/>
    </source>
</evidence>
<dbReference type="PANTHER" id="PTHR30363:SF4">
    <property type="entry name" value="GLYCEROL-3-PHOSPHATE REGULON REPRESSOR"/>
    <property type="match status" value="1"/>
</dbReference>
<dbReference type="PRINTS" id="PR00037">
    <property type="entry name" value="HTHLACR"/>
</dbReference>
<keyword evidence="7" id="KW-1185">Reference proteome</keyword>
<name>A0ABU0M358_9HYPH</name>
<organism evidence="6 7">
    <name type="scientific">Kaistia geumhonensis</name>
    <dbReference type="NCBI Taxonomy" id="410839"/>
    <lineage>
        <taxon>Bacteria</taxon>
        <taxon>Pseudomonadati</taxon>
        <taxon>Pseudomonadota</taxon>
        <taxon>Alphaproteobacteria</taxon>
        <taxon>Hyphomicrobiales</taxon>
        <taxon>Kaistiaceae</taxon>
        <taxon>Kaistia</taxon>
    </lineage>
</organism>
<dbReference type="InterPro" id="IPR050313">
    <property type="entry name" value="Carb_Metab_HTH_regulators"/>
</dbReference>
<dbReference type="InterPro" id="IPR036388">
    <property type="entry name" value="WH-like_DNA-bd_sf"/>
</dbReference>
<evidence type="ECO:0000313" key="7">
    <source>
        <dbReference type="Proteomes" id="UP001223743"/>
    </source>
</evidence>
<evidence type="ECO:0000256" key="3">
    <source>
        <dbReference type="ARBA" id="ARBA00023125"/>
    </source>
</evidence>
<dbReference type="SMART" id="SM00420">
    <property type="entry name" value="HTH_DEOR"/>
    <property type="match status" value="1"/>
</dbReference>
<evidence type="ECO:0000256" key="1">
    <source>
        <dbReference type="ARBA" id="ARBA00022491"/>
    </source>
</evidence>
<keyword evidence="4" id="KW-0804">Transcription</keyword>
<dbReference type="InterPro" id="IPR014036">
    <property type="entry name" value="DeoR-like_C"/>
</dbReference>
<protein>
    <submittedName>
        <fullName evidence="6">DeoR/GlpR family transcriptional regulator of sugar metabolism</fullName>
    </submittedName>
</protein>
<accession>A0ABU0M358</accession>
<keyword evidence="3" id="KW-0238">DNA-binding</keyword>
<dbReference type="RefSeq" id="WP_266281094.1">
    <property type="nucleotide sequence ID" value="NZ_JAPKNF010000001.1"/>
</dbReference>
<dbReference type="Proteomes" id="UP001223743">
    <property type="component" value="Unassembled WGS sequence"/>
</dbReference>
<dbReference type="PANTHER" id="PTHR30363">
    <property type="entry name" value="HTH-TYPE TRANSCRIPTIONAL REGULATOR SRLR-RELATED"/>
    <property type="match status" value="1"/>
</dbReference>
<dbReference type="PROSITE" id="PS51000">
    <property type="entry name" value="HTH_DEOR_2"/>
    <property type="match status" value="1"/>
</dbReference>
<dbReference type="SMART" id="SM01134">
    <property type="entry name" value="DeoRC"/>
    <property type="match status" value="1"/>
</dbReference>